<keyword evidence="2" id="KW-0805">Transcription regulation</keyword>
<dbReference type="InterPro" id="IPR036390">
    <property type="entry name" value="WH_DNA-bd_sf"/>
</dbReference>
<keyword evidence="4" id="KW-0804">Transcription</keyword>
<feature type="domain" description="HTH lysR-type" evidence="5">
    <location>
        <begin position="12"/>
        <end position="69"/>
    </location>
</feature>
<dbReference type="InterPro" id="IPR050950">
    <property type="entry name" value="HTH-type_LysR_regulators"/>
</dbReference>
<gene>
    <name evidence="6" type="ORF">ACFQ3C_03260</name>
</gene>
<evidence type="ECO:0000313" key="7">
    <source>
        <dbReference type="Proteomes" id="UP001597151"/>
    </source>
</evidence>
<accession>A0ABW3T9H2</accession>
<dbReference type="InterPro" id="IPR036388">
    <property type="entry name" value="WH-like_DNA-bd_sf"/>
</dbReference>
<proteinExistence type="inferred from homology"/>
<dbReference type="PRINTS" id="PR00039">
    <property type="entry name" value="HTHLYSR"/>
</dbReference>
<dbReference type="Gene3D" id="3.40.190.10">
    <property type="entry name" value="Periplasmic binding protein-like II"/>
    <property type="match status" value="2"/>
</dbReference>
<dbReference type="RefSeq" id="WP_380788990.1">
    <property type="nucleotide sequence ID" value="NZ_JBHTKR010000001.1"/>
</dbReference>
<dbReference type="InterPro" id="IPR000847">
    <property type="entry name" value="LysR_HTH_N"/>
</dbReference>
<evidence type="ECO:0000313" key="6">
    <source>
        <dbReference type="EMBL" id="MFD1193688.1"/>
    </source>
</evidence>
<evidence type="ECO:0000256" key="2">
    <source>
        <dbReference type="ARBA" id="ARBA00023015"/>
    </source>
</evidence>
<dbReference type="Gene3D" id="1.10.10.10">
    <property type="entry name" value="Winged helix-like DNA-binding domain superfamily/Winged helix DNA-binding domain"/>
    <property type="match status" value="1"/>
</dbReference>
<dbReference type="InterPro" id="IPR005119">
    <property type="entry name" value="LysR_subst-bd"/>
</dbReference>
<dbReference type="PANTHER" id="PTHR30419">
    <property type="entry name" value="HTH-TYPE TRANSCRIPTIONAL REGULATOR YBHD"/>
    <property type="match status" value="1"/>
</dbReference>
<comment type="caution">
    <text evidence="6">The sequence shown here is derived from an EMBL/GenBank/DDBJ whole genome shotgun (WGS) entry which is preliminary data.</text>
</comment>
<dbReference type="SUPFAM" id="SSF46785">
    <property type="entry name" value="Winged helix' DNA-binding domain"/>
    <property type="match status" value="1"/>
</dbReference>
<protein>
    <submittedName>
        <fullName evidence="6">LysR family transcriptional regulator</fullName>
    </submittedName>
</protein>
<dbReference type="CDD" id="cd05466">
    <property type="entry name" value="PBP2_LTTR_substrate"/>
    <property type="match status" value="1"/>
</dbReference>
<reference evidence="7" key="1">
    <citation type="journal article" date="2019" name="Int. J. Syst. Evol. Microbiol.">
        <title>The Global Catalogue of Microorganisms (GCM) 10K type strain sequencing project: providing services to taxonomists for standard genome sequencing and annotation.</title>
        <authorList>
            <consortium name="The Broad Institute Genomics Platform"/>
            <consortium name="The Broad Institute Genome Sequencing Center for Infectious Disease"/>
            <person name="Wu L."/>
            <person name="Ma J."/>
        </authorList>
    </citation>
    <scope>NUCLEOTIDE SEQUENCE [LARGE SCALE GENOMIC DNA]</scope>
    <source>
        <strain evidence="7">CCUG 55328</strain>
    </source>
</reference>
<dbReference type="EMBL" id="JBHTKR010000001">
    <property type="protein sequence ID" value="MFD1193688.1"/>
    <property type="molecule type" value="Genomic_DNA"/>
</dbReference>
<comment type="similarity">
    <text evidence="1">Belongs to the LysR transcriptional regulatory family.</text>
</comment>
<evidence type="ECO:0000259" key="5">
    <source>
        <dbReference type="PROSITE" id="PS50931"/>
    </source>
</evidence>
<evidence type="ECO:0000256" key="3">
    <source>
        <dbReference type="ARBA" id="ARBA00023125"/>
    </source>
</evidence>
<dbReference type="Proteomes" id="UP001597151">
    <property type="component" value="Unassembled WGS sequence"/>
</dbReference>
<evidence type="ECO:0000256" key="4">
    <source>
        <dbReference type="ARBA" id="ARBA00023163"/>
    </source>
</evidence>
<name>A0ABW3T9H2_9RHOB</name>
<dbReference type="Pfam" id="PF03466">
    <property type="entry name" value="LysR_substrate"/>
    <property type="match status" value="1"/>
</dbReference>
<dbReference type="Pfam" id="PF00126">
    <property type="entry name" value="HTH_1"/>
    <property type="match status" value="1"/>
</dbReference>
<keyword evidence="3" id="KW-0238">DNA-binding</keyword>
<evidence type="ECO:0000256" key="1">
    <source>
        <dbReference type="ARBA" id="ARBA00009437"/>
    </source>
</evidence>
<keyword evidence="7" id="KW-1185">Reference proteome</keyword>
<dbReference type="PANTHER" id="PTHR30419:SF30">
    <property type="entry name" value="LYSR FAMILY TRANSCRIPTIONAL REGULATOR"/>
    <property type="match status" value="1"/>
</dbReference>
<sequence>MHPSPEKLARDLDWNLLRTFVVLVDAGSVTRAAEALGLQQPSVSSALKRLESHMGRQLIDRKPGRFVLTDAGRLLYAEALDITGAILRIGTVIREVEEEVRGHVNIAIASHVVCPLLNEALGEFHARHPAATLSIDVSASRQALEKVLARRVSFAVCLVKDRNPRLEYRHLFREFFGLFCGPSHPLFGREGLSTADLAGAASVSFVTDQMNDALRPVTLMRAAAGLEDRVVGSSSNLEEVRRMIMAGIGVGPLPLHVMREDVAMGRLWRLPPYEDPPAIDVHVVWNPRARLNRAERSLLEGLQAKIETTPEADRIYS</sequence>
<dbReference type="SUPFAM" id="SSF53850">
    <property type="entry name" value="Periplasmic binding protein-like II"/>
    <property type="match status" value="1"/>
</dbReference>
<organism evidence="6 7">
    <name type="scientific">Seohaeicola saemankumensis</name>
    <dbReference type="NCBI Taxonomy" id="481181"/>
    <lineage>
        <taxon>Bacteria</taxon>
        <taxon>Pseudomonadati</taxon>
        <taxon>Pseudomonadota</taxon>
        <taxon>Alphaproteobacteria</taxon>
        <taxon>Rhodobacterales</taxon>
        <taxon>Roseobacteraceae</taxon>
        <taxon>Seohaeicola</taxon>
    </lineage>
</organism>
<dbReference type="PROSITE" id="PS50931">
    <property type="entry name" value="HTH_LYSR"/>
    <property type="match status" value="1"/>
</dbReference>